<dbReference type="EMBL" id="FNSD01000001">
    <property type="protein sequence ID" value="SEB85785.1"/>
    <property type="molecule type" value="Genomic_DNA"/>
</dbReference>
<accession>A0A1H4MTD4</accession>
<dbReference type="Pfam" id="PF00440">
    <property type="entry name" value="TetR_N"/>
    <property type="match status" value="1"/>
</dbReference>
<dbReference type="OrthoDB" id="9810250at2"/>
<evidence type="ECO:0000313" key="4">
    <source>
        <dbReference type="EMBL" id="SEB85785.1"/>
    </source>
</evidence>
<gene>
    <name evidence="4" type="ORF">SAMN05443244_2022</name>
</gene>
<keyword evidence="1 2" id="KW-0238">DNA-binding</keyword>
<dbReference type="PRINTS" id="PR00455">
    <property type="entry name" value="HTHTETR"/>
</dbReference>
<dbReference type="Proteomes" id="UP000182409">
    <property type="component" value="Unassembled WGS sequence"/>
</dbReference>
<evidence type="ECO:0000313" key="5">
    <source>
        <dbReference type="Proteomes" id="UP000182409"/>
    </source>
</evidence>
<name>A0A1H4MTD4_9BACT</name>
<dbReference type="PROSITE" id="PS50977">
    <property type="entry name" value="HTH_TETR_2"/>
    <property type="match status" value="1"/>
</dbReference>
<dbReference type="InterPro" id="IPR009057">
    <property type="entry name" value="Homeodomain-like_sf"/>
</dbReference>
<dbReference type="RefSeq" id="WP_074653747.1">
    <property type="nucleotide sequence ID" value="NZ_FNSD01000001.1"/>
</dbReference>
<dbReference type="InterPro" id="IPR036271">
    <property type="entry name" value="Tet_transcr_reg_TetR-rel_C_sf"/>
</dbReference>
<reference evidence="4 5" key="1">
    <citation type="submission" date="2016-10" db="EMBL/GenBank/DDBJ databases">
        <authorList>
            <person name="de Groot N.N."/>
        </authorList>
    </citation>
    <scope>NUCLEOTIDE SEQUENCE [LARGE SCALE GENOMIC DNA]</scope>
    <source>
        <strain evidence="4 5">AB35.6</strain>
    </source>
</reference>
<dbReference type="GO" id="GO:0003677">
    <property type="term" value="F:DNA binding"/>
    <property type="evidence" value="ECO:0007669"/>
    <property type="project" value="UniProtKB-UniRule"/>
</dbReference>
<dbReference type="PANTHER" id="PTHR43479">
    <property type="entry name" value="ACREF/ENVCD OPERON REPRESSOR-RELATED"/>
    <property type="match status" value="1"/>
</dbReference>
<evidence type="ECO:0000256" key="1">
    <source>
        <dbReference type="ARBA" id="ARBA00023125"/>
    </source>
</evidence>
<dbReference type="InterPro" id="IPR001647">
    <property type="entry name" value="HTH_TetR"/>
</dbReference>
<protein>
    <submittedName>
        <fullName evidence="4">Transcriptional regulator, TetR family</fullName>
    </submittedName>
</protein>
<dbReference type="SUPFAM" id="SSF48498">
    <property type="entry name" value="Tetracyclin repressor-like, C-terminal domain"/>
    <property type="match status" value="1"/>
</dbReference>
<dbReference type="Gene3D" id="1.10.357.10">
    <property type="entry name" value="Tetracycline Repressor, domain 2"/>
    <property type="match status" value="1"/>
</dbReference>
<evidence type="ECO:0000259" key="3">
    <source>
        <dbReference type="PROSITE" id="PS50977"/>
    </source>
</evidence>
<feature type="domain" description="HTH tetR-type" evidence="3">
    <location>
        <begin position="19"/>
        <end position="79"/>
    </location>
</feature>
<organism evidence="4 5">
    <name type="scientific">Terriglobus roseus</name>
    <dbReference type="NCBI Taxonomy" id="392734"/>
    <lineage>
        <taxon>Bacteria</taxon>
        <taxon>Pseudomonadati</taxon>
        <taxon>Acidobacteriota</taxon>
        <taxon>Terriglobia</taxon>
        <taxon>Terriglobales</taxon>
        <taxon>Acidobacteriaceae</taxon>
        <taxon>Terriglobus</taxon>
    </lineage>
</organism>
<dbReference type="PANTHER" id="PTHR43479:SF7">
    <property type="entry name" value="TETR-FAMILY TRANSCRIPTIONAL REGULATOR"/>
    <property type="match status" value="1"/>
</dbReference>
<feature type="DNA-binding region" description="H-T-H motif" evidence="2">
    <location>
        <begin position="42"/>
        <end position="61"/>
    </location>
</feature>
<dbReference type="InterPro" id="IPR050624">
    <property type="entry name" value="HTH-type_Tx_Regulator"/>
</dbReference>
<dbReference type="SUPFAM" id="SSF46689">
    <property type="entry name" value="Homeodomain-like"/>
    <property type="match status" value="1"/>
</dbReference>
<proteinExistence type="predicted"/>
<sequence>MSAPSAQPDVAESTDRRSLRSRQSLMDALGKVLTKKDFQEISIQEIADEANLTRATFYLHYPDKDALLQAMTAVRFGESLRQRLDSSPNCGGGLRTIALGVCEYLSRATGCPSGLSRMSLERSVIPVLEGILQDGVKKFNLAGGVDPEILSAIVAWAIFGAATHWALTPNRMPAEQMADVIDSLVSPLWQGVTSAPSL</sequence>
<evidence type="ECO:0000256" key="2">
    <source>
        <dbReference type="PROSITE-ProRule" id="PRU00335"/>
    </source>
</evidence>
<dbReference type="AlphaFoldDB" id="A0A1H4MTD4"/>